<accession>A0ABD6EHA6</accession>
<proteinExistence type="predicted"/>
<dbReference type="PRINTS" id="PR01415">
    <property type="entry name" value="ANKYRIN"/>
</dbReference>
<feature type="repeat" description="ANK" evidence="3">
    <location>
        <begin position="139"/>
        <end position="171"/>
    </location>
</feature>
<evidence type="ECO:0000256" key="1">
    <source>
        <dbReference type="ARBA" id="ARBA00022737"/>
    </source>
</evidence>
<dbReference type="EMBL" id="JBGFUD010004114">
    <property type="protein sequence ID" value="MFH4979370.1"/>
    <property type="molecule type" value="Genomic_DNA"/>
</dbReference>
<dbReference type="Pfam" id="PF12796">
    <property type="entry name" value="Ank_2"/>
    <property type="match status" value="1"/>
</dbReference>
<dbReference type="Proteomes" id="UP001608902">
    <property type="component" value="Unassembled WGS sequence"/>
</dbReference>
<dbReference type="PANTHER" id="PTHR24134">
    <property type="entry name" value="ANKYRIN REPEAT-CONTAINING PROTEIN DDB_G0279043"/>
    <property type="match status" value="1"/>
</dbReference>
<dbReference type="PROSITE" id="PS50088">
    <property type="entry name" value="ANK_REPEAT"/>
    <property type="match status" value="2"/>
</dbReference>
<evidence type="ECO:0000256" key="4">
    <source>
        <dbReference type="SAM" id="MobiDB-lite"/>
    </source>
</evidence>
<feature type="region of interest" description="Disordered" evidence="4">
    <location>
        <begin position="1"/>
        <end position="40"/>
    </location>
</feature>
<keyword evidence="1" id="KW-0677">Repeat</keyword>
<evidence type="ECO:0000313" key="6">
    <source>
        <dbReference type="Proteomes" id="UP001608902"/>
    </source>
</evidence>
<protein>
    <recommendedName>
        <fullName evidence="7">Ankyrin repeat domain-containing protein 49</fullName>
    </recommendedName>
</protein>
<feature type="repeat" description="ANK" evidence="3">
    <location>
        <begin position="106"/>
        <end position="138"/>
    </location>
</feature>
<evidence type="ECO:0008006" key="7">
    <source>
        <dbReference type="Google" id="ProtNLM"/>
    </source>
</evidence>
<gene>
    <name evidence="5" type="ORF">AB6A40_006079</name>
</gene>
<feature type="compositionally biased region" description="Basic and acidic residues" evidence="4">
    <location>
        <begin position="9"/>
        <end position="20"/>
    </location>
</feature>
<organism evidence="5 6">
    <name type="scientific">Gnathostoma spinigerum</name>
    <dbReference type="NCBI Taxonomy" id="75299"/>
    <lineage>
        <taxon>Eukaryota</taxon>
        <taxon>Metazoa</taxon>
        <taxon>Ecdysozoa</taxon>
        <taxon>Nematoda</taxon>
        <taxon>Chromadorea</taxon>
        <taxon>Rhabditida</taxon>
        <taxon>Spirurina</taxon>
        <taxon>Gnathostomatomorpha</taxon>
        <taxon>Gnathostomatoidea</taxon>
        <taxon>Gnathostomatidae</taxon>
        <taxon>Gnathostoma</taxon>
    </lineage>
</organism>
<dbReference type="Gene3D" id="1.25.40.20">
    <property type="entry name" value="Ankyrin repeat-containing domain"/>
    <property type="match status" value="1"/>
</dbReference>
<evidence type="ECO:0000256" key="3">
    <source>
        <dbReference type="PROSITE-ProRule" id="PRU00023"/>
    </source>
</evidence>
<sequence>MDEVEEEPMDVHTDFSKDDGNIDADGDEANDTLPSLPDAEVLEKIRDEKKRGMFVSGWEEDDEGIAEKNMDDPREQILTAAENGEIRKIEELYRIDPTLLEARDSDHYTPLHRAAYNNHAECVKFLLSLGADPQLKTENGWTVLHCASCWACYDIVAILLSHGVDVNCRSNGNLTPLHLALSSNEDPEKVFHTVRYLLEAPGIDASAVSGAGDTPLMLARRASPRLEQLVRNFLNRL</sequence>
<name>A0ABD6EHA6_9BILA</name>
<evidence type="ECO:0000256" key="2">
    <source>
        <dbReference type="ARBA" id="ARBA00023043"/>
    </source>
</evidence>
<dbReference type="PANTHER" id="PTHR24134:SF9">
    <property type="entry name" value="ANKYRIN REPEAT AND SOCS BOX PROTEIN 8"/>
    <property type="match status" value="1"/>
</dbReference>
<dbReference type="InterPro" id="IPR002110">
    <property type="entry name" value="Ankyrin_rpt"/>
</dbReference>
<comment type="caution">
    <text evidence="5">The sequence shown here is derived from an EMBL/GenBank/DDBJ whole genome shotgun (WGS) entry which is preliminary data.</text>
</comment>
<keyword evidence="6" id="KW-1185">Reference proteome</keyword>
<dbReference type="SUPFAM" id="SSF48403">
    <property type="entry name" value="Ankyrin repeat"/>
    <property type="match status" value="1"/>
</dbReference>
<dbReference type="InterPro" id="IPR036770">
    <property type="entry name" value="Ankyrin_rpt-contain_sf"/>
</dbReference>
<dbReference type="SMART" id="SM00248">
    <property type="entry name" value="ANK"/>
    <property type="match status" value="3"/>
</dbReference>
<dbReference type="AlphaFoldDB" id="A0ABD6EHA6"/>
<keyword evidence="2 3" id="KW-0040">ANK repeat</keyword>
<dbReference type="PROSITE" id="PS50297">
    <property type="entry name" value="ANK_REP_REGION"/>
    <property type="match status" value="2"/>
</dbReference>
<reference evidence="5 6" key="1">
    <citation type="submission" date="2024-08" db="EMBL/GenBank/DDBJ databases">
        <title>Gnathostoma spinigerum genome.</title>
        <authorList>
            <person name="Gonzalez-Bertolin B."/>
            <person name="Monzon S."/>
            <person name="Zaballos A."/>
            <person name="Jimenez P."/>
            <person name="Dekumyoy P."/>
            <person name="Varona S."/>
            <person name="Cuesta I."/>
            <person name="Sumanam S."/>
            <person name="Adisakwattana P."/>
            <person name="Gasser R.B."/>
            <person name="Hernandez-Gonzalez A."/>
            <person name="Young N.D."/>
            <person name="Perteguer M.J."/>
        </authorList>
    </citation>
    <scope>NUCLEOTIDE SEQUENCE [LARGE SCALE GENOMIC DNA]</scope>
    <source>
        <strain evidence="5">AL3</strain>
        <tissue evidence="5">Liver</tissue>
    </source>
</reference>
<evidence type="ECO:0000313" key="5">
    <source>
        <dbReference type="EMBL" id="MFH4979370.1"/>
    </source>
</evidence>
<feature type="compositionally biased region" description="Acidic residues" evidence="4">
    <location>
        <begin position="21"/>
        <end position="30"/>
    </location>
</feature>